<protein>
    <submittedName>
        <fullName evidence="2">Putative lipoprotein</fullName>
    </submittedName>
</protein>
<name>U2L6K2_9BACT</name>
<reference evidence="2 3" key="1">
    <citation type="submission" date="2013-08" db="EMBL/GenBank/DDBJ databases">
        <authorList>
            <person name="Durkin A.S."/>
            <person name="Haft D.R."/>
            <person name="McCorrison J."/>
            <person name="Torralba M."/>
            <person name="Gillis M."/>
            <person name="Haft D.H."/>
            <person name="Methe B."/>
            <person name="Sutton G."/>
            <person name="Nelson K.E."/>
        </authorList>
    </citation>
    <scope>NUCLEOTIDE SEQUENCE [LARGE SCALE GENOMIC DNA]</scope>
    <source>
        <strain evidence="2 3">F0493</strain>
    </source>
</reference>
<keyword evidence="2" id="KW-0449">Lipoprotein</keyword>
<evidence type="ECO:0000313" key="3">
    <source>
        <dbReference type="Proteomes" id="UP000017023"/>
    </source>
</evidence>
<feature type="compositionally biased region" description="Polar residues" evidence="1">
    <location>
        <begin position="33"/>
        <end position="52"/>
    </location>
</feature>
<accession>U2L6K2</accession>
<comment type="caution">
    <text evidence="2">The sequence shown here is derived from an EMBL/GenBank/DDBJ whole genome shotgun (WGS) entry which is preliminary data.</text>
</comment>
<dbReference type="PATRIC" id="fig|1395125.3.peg.1536"/>
<feature type="region of interest" description="Disordered" evidence="1">
    <location>
        <begin position="24"/>
        <end position="52"/>
    </location>
</feature>
<dbReference type="PROSITE" id="PS51257">
    <property type="entry name" value="PROKAR_LIPOPROTEIN"/>
    <property type="match status" value="1"/>
</dbReference>
<sequence>MKQNLFYAAAFALALLGCSQNDVTEPSGKGDTKTGTAFTGKSNLQTGDNPVSRTSIDYDRTARTMTYYWEPGDKIWLNDGNNAETGASSRVASSVFLFTTGTYHAQNYTVYYPGKNAASYNAVTIQTTQSQAAPNSSTHLGDAGDCGVATADRQSDGGYTFSLAHKATYLCFLPRTTNVTETGWVMTAIKVTANNNIAGNYTLTTTGLTGTGSSNEITLNTGNFDISNAATSLATNGAYMVIAPGVHTLTVEYTVKNTNTGNTGTIVKHLDSKDYKANTLYPLTAHLFSEYSNTKYYLWDAIEDMWHNKTPANYSEGLYTAADVPASNLPGYASYWNFGPPLQYTGPDADRIYNYNAPEVPGFTTSHGYSTHFYYATNSAKDCPSVWELAWYYDKGDIRWDGEAAFLFRGKIYHGGAWIKKQSEIAAENSTTVAALKNHDHVYDNLLDPDAGMMSDGVSKTIGQGAPSAAALKKYFFLPALGNYGGASAGGIDPMYKLYHLGTEGFYTCSSNYSTVYNSDYCWAFKFNSSKVQIYSLNSIHFGLPLWKAQ</sequence>
<organism evidence="2 3">
    <name type="scientific">Segatella salivae F0493</name>
    <dbReference type="NCBI Taxonomy" id="1395125"/>
    <lineage>
        <taxon>Bacteria</taxon>
        <taxon>Pseudomonadati</taxon>
        <taxon>Bacteroidota</taxon>
        <taxon>Bacteroidia</taxon>
        <taxon>Bacteroidales</taxon>
        <taxon>Prevotellaceae</taxon>
        <taxon>Segatella</taxon>
    </lineage>
</organism>
<dbReference type="Proteomes" id="UP000017023">
    <property type="component" value="Unassembled WGS sequence"/>
</dbReference>
<evidence type="ECO:0000256" key="1">
    <source>
        <dbReference type="SAM" id="MobiDB-lite"/>
    </source>
</evidence>
<gene>
    <name evidence="2" type="ORF">HMPREF9145_2685</name>
</gene>
<dbReference type="EMBL" id="AWGW01000022">
    <property type="protein sequence ID" value="ERK00118.1"/>
    <property type="molecule type" value="Genomic_DNA"/>
</dbReference>
<evidence type="ECO:0000313" key="2">
    <source>
        <dbReference type="EMBL" id="ERK00118.1"/>
    </source>
</evidence>
<proteinExistence type="predicted"/>
<dbReference type="AlphaFoldDB" id="U2L6K2"/>